<dbReference type="EMBL" id="CANTUO010000005">
    <property type="protein sequence ID" value="CAI5759818.1"/>
    <property type="molecule type" value="Genomic_DNA"/>
</dbReference>
<evidence type="ECO:0000256" key="1">
    <source>
        <dbReference type="SAM" id="SignalP"/>
    </source>
</evidence>
<proteinExistence type="predicted"/>
<keyword evidence="3" id="KW-1185">Reference proteome</keyword>
<evidence type="ECO:0000313" key="2">
    <source>
        <dbReference type="EMBL" id="CAI5759818.1"/>
    </source>
</evidence>
<feature type="chain" id="PRO_5040877279" evidence="1">
    <location>
        <begin position="20"/>
        <end position="205"/>
    </location>
</feature>
<comment type="caution">
    <text evidence="2">The sequence shown here is derived from an EMBL/GenBank/DDBJ whole genome shotgun (WGS) entry which is preliminary data.</text>
</comment>
<sequence>MKFTQIFSAIALLFTYVTAVAISKGEVKLDTVKRSAPVVDASNGDLVSGLETIIPTIASIIFNALGESPDKFATVIPGVLSNLNLTSVNPQPLILAAESNSTATPSGGSGDPAFGFVANIVSEIFRILGVSTSTIISNLPGIISAIIKIFQLTIPDIIHLITGLLTGNPLSILNIIKIAGDVVQDLGLGFQEAITVIQQIISNLS</sequence>
<evidence type="ECO:0000313" key="3">
    <source>
        <dbReference type="Proteomes" id="UP001152885"/>
    </source>
</evidence>
<gene>
    <name evidence="2" type="ORF">CANVERA_P4330</name>
</gene>
<accession>A0A9W4TY60</accession>
<protein>
    <submittedName>
        <fullName evidence="2">Uncharacterized protein</fullName>
    </submittedName>
</protein>
<reference evidence="2" key="1">
    <citation type="submission" date="2022-12" db="EMBL/GenBank/DDBJ databases">
        <authorList>
            <person name="Brejova B."/>
        </authorList>
    </citation>
    <scope>NUCLEOTIDE SEQUENCE</scope>
</reference>
<keyword evidence="1" id="KW-0732">Signal</keyword>
<organism evidence="2 3">
    <name type="scientific">Candida verbasci</name>
    <dbReference type="NCBI Taxonomy" id="1227364"/>
    <lineage>
        <taxon>Eukaryota</taxon>
        <taxon>Fungi</taxon>
        <taxon>Dikarya</taxon>
        <taxon>Ascomycota</taxon>
        <taxon>Saccharomycotina</taxon>
        <taxon>Pichiomycetes</taxon>
        <taxon>Debaryomycetaceae</taxon>
        <taxon>Candida/Lodderomyces clade</taxon>
        <taxon>Candida</taxon>
    </lineage>
</organism>
<dbReference type="Proteomes" id="UP001152885">
    <property type="component" value="Unassembled WGS sequence"/>
</dbReference>
<dbReference type="AlphaFoldDB" id="A0A9W4TY60"/>
<name>A0A9W4TY60_9ASCO</name>
<feature type="signal peptide" evidence="1">
    <location>
        <begin position="1"/>
        <end position="19"/>
    </location>
</feature>